<feature type="non-terminal residue" evidence="1">
    <location>
        <position position="1"/>
    </location>
</feature>
<accession>A0A819B6G8</accession>
<evidence type="ECO:0000313" key="2">
    <source>
        <dbReference type="Proteomes" id="UP000663866"/>
    </source>
</evidence>
<sequence length="82" mass="8655">YPGCLTLNDCNHDSIPDIAVANSESNTIGILMGHGDGTFAAERILINDSILDIAVANHGANSITTHVAQTDRKPSVNHGQFL</sequence>
<keyword evidence="2" id="KW-1185">Reference proteome</keyword>
<dbReference type="EMBL" id="CAJOBG010000316">
    <property type="protein sequence ID" value="CAF3796802.1"/>
    <property type="molecule type" value="Genomic_DNA"/>
</dbReference>
<organism evidence="1 2">
    <name type="scientific">Rotaria magnacalcarata</name>
    <dbReference type="NCBI Taxonomy" id="392030"/>
    <lineage>
        <taxon>Eukaryota</taxon>
        <taxon>Metazoa</taxon>
        <taxon>Spiralia</taxon>
        <taxon>Gnathifera</taxon>
        <taxon>Rotifera</taxon>
        <taxon>Eurotatoria</taxon>
        <taxon>Bdelloidea</taxon>
        <taxon>Philodinida</taxon>
        <taxon>Philodinidae</taxon>
        <taxon>Rotaria</taxon>
    </lineage>
</organism>
<dbReference type="AlphaFoldDB" id="A0A819B6G8"/>
<dbReference type="Proteomes" id="UP000663866">
    <property type="component" value="Unassembled WGS sequence"/>
</dbReference>
<gene>
    <name evidence="1" type="ORF">OVN521_LOCUS3633</name>
</gene>
<dbReference type="InterPro" id="IPR028994">
    <property type="entry name" value="Integrin_alpha_N"/>
</dbReference>
<dbReference type="SUPFAM" id="SSF69318">
    <property type="entry name" value="Integrin alpha N-terminal domain"/>
    <property type="match status" value="1"/>
</dbReference>
<comment type="caution">
    <text evidence="1">The sequence shown here is derived from an EMBL/GenBank/DDBJ whole genome shotgun (WGS) entry which is preliminary data.</text>
</comment>
<reference evidence="1" key="1">
    <citation type="submission" date="2021-02" db="EMBL/GenBank/DDBJ databases">
        <authorList>
            <person name="Nowell W R."/>
        </authorList>
    </citation>
    <scope>NUCLEOTIDE SEQUENCE</scope>
</reference>
<name>A0A819B6G8_9BILA</name>
<proteinExistence type="predicted"/>
<evidence type="ECO:0000313" key="1">
    <source>
        <dbReference type="EMBL" id="CAF3796802.1"/>
    </source>
</evidence>
<dbReference type="Gene3D" id="2.30.30.100">
    <property type="match status" value="1"/>
</dbReference>
<protein>
    <submittedName>
        <fullName evidence="1">Uncharacterized protein</fullName>
    </submittedName>
</protein>